<dbReference type="AlphaFoldDB" id="A0A369YFU1"/>
<reference evidence="1 2" key="1">
    <citation type="submission" date="2018-05" db="EMBL/GenBank/DDBJ databases">
        <title>Draft Genome Sequences for a Diverse set of 7 Haemophilus Species.</title>
        <authorList>
            <person name="Nichols M."/>
            <person name="Topaz N."/>
            <person name="Wang X."/>
            <person name="Wang X."/>
            <person name="Boxrud D."/>
        </authorList>
    </citation>
    <scope>NUCLEOTIDE SEQUENCE [LARGE SCALE GENOMIC DNA]</scope>
    <source>
        <strain evidence="1 2">C2002001239</strain>
    </source>
</reference>
<evidence type="ECO:0000313" key="1">
    <source>
        <dbReference type="EMBL" id="RDE70605.1"/>
    </source>
</evidence>
<comment type="caution">
    <text evidence="1">The sequence shown here is derived from an EMBL/GenBank/DDBJ whole genome shotgun (WGS) entry which is preliminary data.</text>
</comment>
<evidence type="ECO:0000313" key="2">
    <source>
        <dbReference type="Proteomes" id="UP000253872"/>
    </source>
</evidence>
<organism evidence="1 2">
    <name type="scientific">Haemophilus sputorum</name>
    <dbReference type="NCBI Taxonomy" id="1078480"/>
    <lineage>
        <taxon>Bacteria</taxon>
        <taxon>Pseudomonadati</taxon>
        <taxon>Pseudomonadota</taxon>
        <taxon>Gammaproteobacteria</taxon>
        <taxon>Pasteurellales</taxon>
        <taxon>Pasteurellaceae</taxon>
        <taxon>Haemophilus</taxon>
    </lineage>
</organism>
<gene>
    <name evidence="1" type="ORF">DPV93_08265</name>
</gene>
<name>A0A369YFU1_9PAST</name>
<proteinExistence type="predicted"/>
<accession>A0A369YFU1</accession>
<protein>
    <submittedName>
        <fullName evidence="1">Uncharacterized protein</fullName>
    </submittedName>
</protein>
<sequence length="160" mass="18811">MNQMWVCKSEISGTNIRIIETLEFYDETVKPATNNNEYMNTALLYQEDDKALKLHFHEQGSWKIVGNKLLYFVHFLENKNSMSDLINIMDQKAELGDIAKKMYSNYKGQPYKPEELEPTEVTISEFTPNEFKFKQKISSHYSRHGKCITEKKLDEKTLDQ</sequence>
<dbReference type="Proteomes" id="UP000253872">
    <property type="component" value="Unassembled WGS sequence"/>
</dbReference>
<dbReference type="EMBL" id="QEPN01000007">
    <property type="protein sequence ID" value="RDE70605.1"/>
    <property type="molecule type" value="Genomic_DNA"/>
</dbReference>
<dbReference type="STRING" id="1035839.GCA_000238795_01748"/>